<evidence type="ECO:0000256" key="7">
    <source>
        <dbReference type="ARBA" id="ARBA00023136"/>
    </source>
</evidence>
<feature type="transmembrane region" description="Helical" evidence="8">
    <location>
        <begin position="305"/>
        <end position="323"/>
    </location>
</feature>
<feature type="transmembrane region" description="Helical" evidence="8">
    <location>
        <begin position="358"/>
        <end position="375"/>
    </location>
</feature>
<keyword evidence="5 8" id="KW-0812">Transmembrane</keyword>
<keyword evidence="2" id="KW-1003">Cell membrane</keyword>
<feature type="transmembrane region" description="Helical" evidence="8">
    <location>
        <begin position="122"/>
        <end position="143"/>
    </location>
</feature>
<dbReference type="RefSeq" id="WP_126507937.1">
    <property type="nucleotide sequence ID" value="NZ_RXNV01000017.1"/>
</dbReference>
<accession>A0A3S0I7X4</accession>
<feature type="transmembrane region" description="Helical" evidence="8">
    <location>
        <begin position="12"/>
        <end position="35"/>
    </location>
</feature>
<dbReference type="GO" id="GO:0016763">
    <property type="term" value="F:pentosyltransferase activity"/>
    <property type="evidence" value="ECO:0007669"/>
    <property type="project" value="TreeGrafter"/>
</dbReference>
<feature type="domain" description="ArnT-like N-terminal" evidence="9">
    <location>
        <begin position="23"/>
        <end position="243"/>
    </location>
</feature>
<evidence type="ECO:0000259" key="9">
    <source>
        <dbReference type="Pfam" id="PF02366"/>
    </source>
</evidence>
<feature type="transmembrane region" description="Helical" evidence="8">
    <location>
        <begin position="163"/>
        <end position="196"/>
    </location>
</feature>
<evidence type="ECO:0000256" key="6">
    <source>
        <dbReference type="ARBA" id="ARBA00022989"/>
    </source>
</evidence>
<evidence type="ECO:0000313" key="10">
    <source>
        <dbReference type="EMBL" id="RTR27242.1"/>
    </source>
</evidence>
<dbReference type="EMBL" id="RXNV01000017">
    <property type="protein sequence ID" value="RTR27242.1"/>
    <property type="molecule type" value="Genomic_DNA"/>
</dbReference>
<dbReference type="PANTHER" id="PTHR33908:SF3">
    <property type="entry name" value="UNDECAPRENYL PHOSPHATE-ALPHA-4-AMINO-4-DEOXY-L-ARABINOSE ARABINOSYL TRANSFERASE"/>
    <property type="match status" value="1"/>
</dbReference>
<evidence type="ECO:0000256" key="8">
    <source>
        <dbReference type="SAM" id="Phobius"/>
    </source>
</evidence>
<evidence type="ECO:0000256" key="5">
    <source>
        <dbReference type="ARBA" id="ARBA00022692"/>
    </source>
</evidence>
<dbReference type="InterPro" id="IPR003342">
    <property type="entry name" value="ArnT-like_N"/>
</dbReference>
<dbReference type="Proteomes" id="UP000282060">
    <property type="component" value="Unassembled WGS sequence"/>
</dbReference>
<reference evidence="10 11" key="1">
    <citation type="submission" date="2018-12" db="EMBL/GenBank/DDBJ databases">
        <authorList>
            <person name="Yu L."/>
        </authorList>
    </citation>
    <scope>NUCLEOTIDE SEQUENCE [LARGE SCALE GENOMIC DNA]</scope>
    <source>
        <strain evidence="10 11">HAW-EB5</strain>
    </source>
</reference>
<evidence type="ECO:0000256" key="1">
    <source>
        <dbReference type="ARBA" id="ARBA00004651"/>
    </source>
</evidence>
<keyword evidence="7 8" id="KW-0472">Membrane</keyword>
<dbReference type="GO" id="GO:0009103">
    <property type="term" value="P:lipopolysaccharide biosynthetic process"/>
    <property type="evidence" value="ECO:0007669"/>
    <property type="project" value="UniProtKB-ARBA"/>
</dbReference>
<evidence type="ECO:0000256" key="2">
    <source>
        <dbReference type="ARBA" id="ARBA00022475"/>
    </source>
</evidence>
<dbReference type="OrthoDB" id="9775035at2"/>
<protein>
    <submittedName>
        <fullName evidence="10">Glycosyltransferase family 39 protein</fullName>
    </submittedName>
</protein>
<evidence type="ECO:0000256" key="3">
    <source>
        <dbReference type="ARBA" id="ARBA00022676"/>
    </source>
</evidence>
<comment type="subcellular location">
    <subcellularLocation>
        <location evidence="1">Cell membrane</location>
        <topology evidence="1">Multi-pass membrane protein</topology>
    </subcellularLocation>
</comment>
<name>A0A3S0I7X4_9GAMM</name>
<dbReference type="GO" id="GO:0000030">
    <property type="term" value="F:mannosyltransferase activity"/>
    <property type="evidence" value="ECO:0007669"/>
    <property type="project" value="InterPro"/>
</dbReference>
<dbReference type="GO" id="GO:0010041">
    <property type="term" value="P:response to iron(III) ion"/>
    <property type="evidence" value="ECO:0007669"/>
    <property type="project" value="TreeGrafter"/>
</dbReference>
<comment type="caution">
    <text evidence="10">The sequence shown here is derived from an EMBL/GenBank/DDBJ whole genome shotgun (WGS) entry which is preliminary data.</text>
</comment>
<feature type="transmembrane region" description="Helical" evidence="8">
    <location>
        <begin position="208"/>
        <end position="230"/>
    </location>
</feature>
<dbReference type="GO" id="GO:0006493">
    <property type="term" value="P:protein O-linked glycosylation"/>
    <property type="evidence" value="ECO:0007669"/>
    <property type="project" value="InterPro"/>
</dbReference>
<dbReference type="AlphaFoldDB" id="A0A3S0I7X4"/>
<organism evidence="10 11">
    <name type="scientific">Shewanella atlantica</name>
    <dbReference type="NCBI Taxonomy" id="271099"/>
    <lineage>
        <taxon>Bacteria</taxon>
        <taxon>Pseudomonadati</taxon>
        <taxon>Pseudomonadota</taxon>
        <taxon>Gammaproteobacteria</taxon>
        <taxon>Alteromonadales</taxon>
        <taxon>Shewanellaceae</taxon>
        <taxon>Shewanella</taxon>
    </lineage>
</organism>
<dbReference type="InterPro" id="IPR050297">
    <property type="entry name" value="LipidA_mod_glycosyltrf_83"/>
</dbReference>
<evidence type="ECO:0000256" key="4">
    <source>
        <dbReference type="ARBA" id="ARBA00022679"/>
    </source>
</evidence>
<dbReference type="Pfam" id="PF02366">
    <property type="entry name" value="PMT"/>
    <property type="match status" value="1"/>
</dbReference>
<keyword evidence="6 8" id="KW-1133">Transmembrane helix</keyword>
<dbReference type="PANTHER" id="PTHR33908">
    <property type="entry name" value="MANNOSYLTRANSFERASE YKCB-RELATED"/>
    <property type="match status" value="1"/>
</dbReference>
<keyword evidence="11" id="KW-1185">Reference proteome</keyword>
<keyword evidence="3" id="KW-0328">Glycosyltransferase</keyword>
<feature type="transmembrane region" description="Helical" evidence="8">
    <location>
        <begin position="93"/>
        <end position="110"/>
    </location>
</feature>
<dbReference type="GO" id="GO:0005886">
    <property type="term" value="C:plasma membrane"/>
    <property type="evidence" value="ECO:0007669"/>
    <property type="project" value="UniProtKB-SubCell"/>
</dbReference>
<keyword evidence="4 10" id="KW-0808">Transferase</keyword>
<proteinExistence type="predicted"/>
<sequence length="464" mass="51819">MINRLKSVSLAHYSLGVLVTVLCVRLVTLALYPLMDTTEARYGEMARLMVETGNWLTPLFDYGVPFWGKPPLHTWMSAWGIELFGISEFAVRFPHWLAAVAVLILTGYFAKQVKVSALQVAILLTTTSVFYVSAGAVMTDMALTLGMTLAMVGFYLCWQGRVVWGYLGFVGLAIGLLAKGPVVLVLMGLAVGLWLLWQYGPIQPWKKLYRRVPLLGGLGLMLLLSLPWYLMAEQATPGFLQYFIVGEHWLRFVDSGWQGDLYGSAHDEIRGTIWLFFAVSALPWSLFIPRALWRLWQSGTGFDKATKFFICWMLSPLILFTFAGNILPAYVLPGIPGMGLLLAYAWRGEKIPKLEPIALGVSVLILMAVVVLNLGPTKEKSDKWLLAQRAPAIATYYWQDSRFSSKFYSQGKAQLLQSEAELRQLAGIPFYLVVRNENLQELAVFSQCIDTANTSEKSLLLCGT</sequence>
<evidence type="ECO:0000313" key="11">
    <source>
        <dbReference type="Proteomes" id="UP000282060"/>
    </source>
</evidence>
<gene>
    <name evidence="10" type="ORF">EKG39_20870</name>
</gene>
<feature type="transmembrane region" description="Helical" evidence="8">
    <location>
        <begin position="273"/>
        <end position="293"/>
    </location>
</feature>